<keyword evidence="4 12" id="KW-0812">Transmembrane</keyword>
<keyword evidence="6 12" id="KW-1133">Transmembrane helix</keyword>
<sequence length="167" mass="18569">MLNIYFPSIVFTVINLIVFFLLMKKFLIGPVTDIIEQRKVLVEGQLSNASNAEKTAMELKLQYETSIKGASVKTDEMLDSARKRASAEYERLVKEAEVSAGKVIDDAEKTVRIEREKAIREMQSEIAGLAIIAATKVVSENASNNTNQSLYEDFLKKAGDSNDTDSN</sequence>
<evidence type="ECO:0000256" key="11">
    <source>
        <dbReference type="ARBA" id="ARBA00037847"/>
    </source>
</evidence>
<evidence type="ECO:0000313" key="14">
    <source>
        <dbReference type="EMBL" id="SEW36612.1"/>
    </source>
</evidence>
<feature type="transmembrane region" description="Helical" evidence="12">
    <location>
        <begin position="6"/>
        <end position="23"/>
    </location>
</feature>
<dbReference type="OrthoDB" id="1770883at2"/>
<evidence type="ECO:0000256" key="6">
    <source>
        <dbReference type="ARBA" id="ARBA00022989"/>
    </source>
</evidence>
<keyword evidence="3 12" id="KW-0138">CF(0)</keyword>
<dbReference type="InterPro" id="IPR002146">
    <property type="entry name" value="ATP_synth_b/b'su_bac/chlpt"/>
</dbReference>
<dbReference type="HAMAP" id="MF_01398">
    <property type="entry name" value="ATP_synth_b_bprime"/>
    <property type="match status" value="1"/>
</dbReference>
<dbReference type="NCBIfam" id="TIGR01144">
    <property type="entry name" value="ATP_synt_b"/>
    <property type="match status" value="1"/>
</dbReference>
<evidence type="ECO:0000256" key="4">
    <source>
        <dbReference type="ARBA" id="ARBA00022692"/>
    </source>
</evidence>
<dbReference type="GO" id="GO:0012505">
    <property type="term" value="C:endomembrane system"/>
    <property type="evidence" value="ECO:0007669"/>
    <property type="project" value="UniProtKB-SubCell"/>
</dbReference>
<evidence type="ECO:0000256" key="9">
    <source>
        <dbReference type="ARBA" id="ARBA00023310"/>
    </source>
</evidence>
<comment type="subunit">
    <text evidence="12">F-type ATPases have 2 components, F(1) - the catalytic core - and F(0) - the membrane proton channel. F(1) has five subunits: alpha(3), beta(3), gamma(1), delta(1), epsilon(1). F(0) has three main subunits: a(1), b(2) and c(10-14). The alpha and beta chains form an alternating ring which encloses part of the gamma chain. F(1) is attached to F(0) by a central stalk formed by the gamma and epsilon chains, while a peripheral stalk is formed by the delta and b chains.</text>
</comment>
<dbReference type="STRING" id="99656.SAMN05421659_112114"/>
<organism evidence="14 15">
    <name type="scientific">[Clostridium] fimetarium</name>
    <dbReference type="NCBI Taxonomy" id="99656"/>
    <lineage>
        <taxon>Bacteria</taxon>
        <taxon>Bacillati</taxon>
        <taxon>Bacillota</taxon>
        <taxon>Clostridia</taxon>
        <taxon>Lachnospirales</taxon>
        <taxon>Lachnospiraceae</taxon>
    </lineage>
</organism>
<evidence type="ECO:0000256" key="1">
    <source>
        <dbReference type="ARBA" id="ARBA00005513"/>
    </source>
</evidence>
<evidence type="ECO:0000256" key="12">
    <source>
        <dbReference type="HAMAP-Rule" id="MF_01398"/>
    </source>
</evidence>
<keyword evidence="7 12" id="KW-0406">Ion transport</keyword>
<evidence type="ECO:0000256" key="3">
    <source>
        <dbReference type="ARBA" id="ARBA00022547"/>
    </source>
</evidence>
<gene>
    <name evidence="12" type="primary">atpF</name>
    <name evidence="14" type="ORF">SAMN05421659_112114</name>
</gene>
<dbReference type="GO" id="GO:0046961">
    <property type="term" value="F:proton-transporting ATPase activity, rotational mechanism"/>
    <property type="evidence" value="ECO:0007669"/>
    <property type="project" value="TreeGrafter"/>
</dbReference>
<comment type="function">
    <text evidence="12">Component of the F(0) channel, it forms part of the peripheral stalk, linking F(1) to F(0).</text>
</comment>
<comment type="subcellular location">
    <subcellularLocation>
        <location evidence="12">Cell membrane</location>
        <topology evidence="12">Single-pass membrane protein</topology>
    </subcellularLocation>
    <subcellularLocation>
        <location evidence="11">Endomembrane system</location>
        <topology evidence="11">Single-pass membrane protein</topology>
    </subcellularLocation>
</comment>
<evidence type="ECO:0000256" key="13">
    <source>
        <dbReference type="RuleBase" id="RU003848"/>
    </source>
</evidence>
<keyword evidence="2 12" id="KW-0813">Transport</keyword>
<reference evidence="14 15" key="1">
    <citation type="submission" date="2016-10" db="EMBL/GenBank/DDBJ databases">
        <authorList>
            <person name="de Groot N.N."/>
        </authorList>
    </citation>
    <scope>NUCLEOTIDE SEQUENCE [LARGE SCALE GENOMIC DNA]</scope>
    <source>
        <strain evidence="14 15">DSM 9179</strain>
    </source>
</reference>
<evidence type="ECO:0000256" key="8">
    <source>
        <dbReference type="ARBA" id="ARBA00023136"/>
    </source>
</evidence>
<protein>
    <recommendedName>
        <fullName evidence="12">ATP synthase subunit b</fullName>
    </recommendedName>
    <alternativeName>
        <fullName evidence="12">ATP synthase F(0) sector subunit b</fullName>
    </alternativeName>
    <alternativeName>
        <fullName evidence="12">ATPase subunit I</fullName>
    </alternativeName>
    <alternativeName>
        <fullName evidence="12">F-type ATPase subunit b</fullName>
        <shortName evidence="12">F-ATPase subunit b</shortName>
    </alternativeName>
</protein>
<dbReference type="InterPro" id="IPR050059">
    <property type="entry name" value="ATP_synthase_B_chain"/>
</dbReference>
<dbReference type="GO" id="GO:0046933">
    <property type="term" value="F:proton-transporting ATP synthase activity, rotational mechanism"/>
    <property type="evidence" value="ECO:0007669"/>
    <property type="project" value="UniProtKB-UniRule"/>
</dbReference>
<dbReference type="GO" id="GO:0045259">
    <property type="term" value="C:proton-transporting ATP synthase complex"/>
    <property type="evidence" value="ECO:0007669"/>
    <property type="project" value="UniProtKB-KW"/>
</dbReference>
<dbReference type="AlphaFoldDB" id="A0A1I0R7I2"/>
<dbReference type="CDD" id="cd06503">
    <property type="entry name" value="ATP-synt_Fo_b"/>
    <property type="match status" value="1"/>
</dbReference>
<accession>A0A1I0R7I2</accession>
<evidence type="ECO:0000313" key="15">
    <source>
        <dbReference type="Proteomes" id="UP000199701"/>
    </source>
</evidence>
<keyword evidence="15" id="KW-1185">Reference proteome</keyword>
<keyword evidence="12" id="KW-1003">Cell membrane</keyword>
<evidence type="ECO:0000256" key="5">
    <source>
        <dbReference type="ARBA" id="ARBA00022781"/>
    </source>
</evidence>
<dbReference type="InterPro" id="IPR005864">
    <property type="entry name" value="ATP_synth_F0_bsu_bac"/>
</dbReference>
<evidence type="ECO:0000256" key="10">
    <source>
        <dbReference type="ARBA" id="ARBA00025198"/>
    </source>
</evidence>
<dbReference type="Proteomes" id="UP000199701">
    <property type="component" value="Unassembled WGS sequence"/>
</dbReference>
<dbReference type="PANTHER" id="PTHR33445:SF2">
    <property type="entry name" value="ATP SYNTHASE SUBUNIT B', CHLOROPLASTIC"/>
    <property type="match status" value="1"/>
</dbReference>
<dbReference type="GO" id="GO:0005886">
    <property type="term" value="C:plasma membrane"/>
    <property type="evidence" value="ECO:0007669"/>
    <property type="project" value="UniProtKB-SubCell"/>
</dbReference>
<name>A0A1I0R7I2_9FIRM</name>
<dbReference type="EMBL" id="FOJI01000012">
    <property type="protein sequence ID" value="SEW36612.1"/>
    <property type="molecule type" value="Genomic_DNA"/>
</dbReference>
<dbReference type="InterPro" id="IPR028987">
    <property type="entry name" value="ATP_synth_B-like_membr_sf"/>
</dbReference>
<keyword evidence="5 12" id="KW-0375">Hydrogen ion transport</keyword>
<evidence type="ECO:0000256" key="7">
    <source>
        <dbReference type="ARBA" id="ARBA00023065"/>
    </source>
</evidence>
<dbReference type="SUPFAM" id="SSF81573">
    <property type="entry name" value="F1F0 ATP synthase subunit B, membrane domain"/>
    <property type="match status" value="1"/>
</dbReference>
<evidence type="ECO:0000256" key="2">
    <source>
        <dbReference type="ARBA" id="ARBA00022448"/>
    </source>
</evidence>
<dbReference type="Pfam" id="PF00430">
    <property type="entry name" value="ATP-synt_B"/>
    <property type="match status" value="1"/>
</dbReference>
<keyword evidence="8 12" id="KW-0472">Membrane</keyword>
<dbReference type="RefSeq" id="WP_092455489.1">
    <property type="nucleotide sequence ID" value="NZ_FOJI01000012.1"/>
</dbReference>
<dbReference type="PANTHER" id="PTHR33445">
    <property type="entry name" value="ATP SYNTHASE SUBUNIT B', CHLOROPLASTIC"/>
    <property type="match status" value="1"/>
</dbReference>
<comment type="function">
    <text evidence="10 12">F(1)F(0) ATP synthase produces ATP from ADP in the presence of a proton or sodium gradient. F-type ATPases consist of two structural domains, F(1) containing the extramembraneous catalytic core and F(0) containing the membrane proton channel, linked together by a central stalk and a peripheral stalk. During catalysis, ATP synthesis in the catalytic domain of F(1) is coupled via a rotary mechanism of the central stalk subunits to proton translocation.</text>
</comment>
<keyword evidence="9 12" id="KW-0066">ATP synthesis</keyword>
<proteinExistence type="inferred from homology"/>
<comment type="similarity">
    <text evidence="1 12 13">Belongs to the ATPase B chain family.</text>
</comment>